<sequence>MKRKRLQYGLVLVLAMSNLALFAQNPFDAARLLTDSSAKIHPLKQPEKVVVPKKRFGRAMIQLGLAELIPFTFDRYVTRVDYAKISFKTIGHNLKLSSWTWDNDEFQTNQFGHPYHGSLFFSSFRTNGYTFWESAPAVVVGSYLWETFAENQEPSPNDFINTSFGGIVLGETTYRLSNKIINNRSRGFKRQASEVLAFIVNPMNGLTRILDGKWGKVNHDPLANDSSKVSAEFDFGVRRYSQSNENLSTKGRFGWYGRVKLLYGNAYENYRTPFTNIYINAEFGKDDSSSVNIINVYGSLAGWRIRSGEHIRHLAVLSANYDYIRNQAFFYGAQSVKLNLMSEYKLSSGVKMNTLIGLGPVVLAAVPDKYRFRGRDYDYTSGIGVSGAGGFSIDEKLFFSVNYRGGWLKTINGNSSHYFLHTVSSEIRYEFLRGLSFTFEPGYFRLEGNYRDYEDVNKKYPYLRTSFRYQVNL</sequence>
<name>A0A318UAL3_9SPHI</name>
<comment type="caution">
    <text evidence="3">The sequence shown here is derived from an EMBL/GenBank/DDBJ whole genome shotgun (WGS) entry which is preliminary data.</text>
</comment>
<dbReference type="InterPro" id="IPR025079">
    <property type="entry name" value="DUF3943"/>
</dbReference>
<protein>
    <submittedName>
        <fullName evidence="3">Uncharacterized protein DUF3943</fullName>
    </submittedName>
</protein>
<organism evidence="3 4">
    <name type="scientific">Pedobacter nutrimenti</name>
    <dbReference type="NCBI Taxonomy" id="1241337"/>
    <lineage>
        <taxon>Bacteria</taxon>
        <taxon>Pseudomonadati</taxon>
        <taxon>Bacteroidota</taxon>
        <taxon>Sphingobacteriia</taxon>
        <taxon>Sphingobacteriales</taxon>
        <taxon>Sphingobacteriaceae</taxon>
        <taxon>Pedobacter</taxon>
    </lineage>
</organism>
<dbReference type="AlphaFoldDB" id="A0A318UAL3"/>
<dbReference type="RefSeq" id="WP_146229867.1">
    <property type="nucleotide sequence ID" value="NZ_QKLU01000006.1"/>
</dbReference>
<feature type="chain" id="PRO_5016248549" evidence="1">
    <location>
        <begin position="24"/>
        <end position="473"/>
    </location>
</feature>
<feature type="signal peptide" evidence="1">
    <location>
        <begin position="1"/>
        <end position="23"/>
    </location>
</feature>
<feature type="domain" description="DUF3943" evidence="2">
    <location>
        <begin position="98"/>
        <end position="203"/>
    </location>
</feature>
<proteinExistence type="predicted"/>
<dbReference type="OrthoDB" id="9808630at2"/>
<evidence type="ECO:0000313" key="4">
    <source>
        <dbReference type="Proteomes" id="UP000248198"/>
    </source>
</evidence>
<evidence type="ECO:0000313" key="3">
    <source>
        <dbReference type="EMBL" id="PYF72615.1"/>
    </source>
</evidence>
<gene>
    <name evidence="3" type="ORF">B0O44_106270</name>
</gene>
<accession>A0A318UAL3</accession>
<keyword evidence="1" id="KW-0732">Signal</keyword>
<keyword evidence="4" id="KW-1185">Reference proteome</keyword>
<dbReference type="EMBL" id="QKLU01000006">
    <property type="protein sequence ID" value="PYF72615.1"/>
    <property type="molecule type" value="Genomic_DNA"/>
</dbReference>
<dbReference type="Pfam" id="PF13084">
    <property type="entry name" value="DUF3943"/>
    <property type="match status" value="1"/>
</dbReference>
<reference evidence="3 4" key="1">
    <citation type="submission" date="2018-06" db="EMBL/GenBank/DDBJ databases">
        <title>Genomic Encyclopedia of Archaeal and Bacterial Type Strains, Phase II (KMG-II): from individual species to whole genera.</title>
        <authorList>
            <person name="Goeker M."/>
        </authorList>
    </citation>
    <scope>NUCLEOTIDE SEQUENCE [LARGE SCALE GENOMIC DNA]</scope>
    <source>
        <strain evidence="3 4">DSM 27372</strain>
    </source>
</reference>
<evidence type="ECO:0000256" key="1">
    <source>
        <dbReference type="SAM" id="SignalP"/>
    </source>
</evidence>
<dbReference type="Proteomes" id="UP000248198">
    <property type="component" value="Unassembled WGS sequence"/>
</dbReference>
<evidence type="ECO:0000259" key="2">
    <source>
        <dbReference type="Pfam" id="PF13084"/>
    </source>
</evidence>